<gene>
    <name evidence="7" type="ORF">GCM10009799_23070</name>
</gene>
<proteinExistence type="predicted"/>
<evidence type="ECO:0000313" key="8">
    <source>
        <dbReference type="Proteomes" id="UP001501585"/>
    </source>
</evidence>
<accession>A0ABN2T0E8</accession>
<dbReference type="RefSeq" id="WP_344162012.1">
    <property type="nucleotide sequence ID" value="NZ_BAAAPC010000008.1"/>
</dbReference>
<feature type="transmembrane region" description="Helical" evidence="6">
    <location>
        <begin position="62"/>
        <end position="84"/>
    </location>
</feature>
<evidence type="ECO:0000256" key="5">
    <source>
        <dbReference type="ARBA" id="ARBA00023136"/>
    </source>
</evidence>
<dbReference type="PROSITE" id="PS01271">
    <property type="entry name" value="NA_SULFATE"/>
    <property type="match status" value="1"/>
</dbReference>
<evidence type="ECO:0000313" key="7">
    <source>
        <dbReference type="EMBL" id="GAA1995960.1"/>
    </source>
</evidence>
<keyword evidence="8" id="KW-1185">Reference proteome</keyword>
<feature type="transmembrane region" description="Helical" evidence="6">
    <location>
        <begin position="12"/>
        <end position="41"/>
    </location>
</feature>
<evidence type="ECO:0000256" key="4">
    <source>
        <dbReference type="ARBA" id="ARBA00022989"/>
    </source>
</evidence>
<comment type="subcellular location">
    <subcellularLocation>
        <location evidence="1">Membrane</location>
        <topology evidence="1">Multi-pass membrane protein</topology>
    </subcellularLocation>
</comment>
<organism evidence="7 8">
    <name type="scientific">Nocardiopsis rhodophaea</name>
    <dbReference type="NCBI Taxonomy" id="280238"/>
    <lineage>
        <taxon>Bacteria</taxon>
        <taxon>Bacillati</taxon>
        <taxon>Actinomycetota</taxon>
        <taxon>Actinomycetes</taxon>
        <taxon>Streptosporangiales</taxon>
        <taxon>Nocardiopsidaceae</taxon>
        <taxon>Nocardiopsis</taxon>
    </lineage>
</organism>
<evidence type="ECO:0000256" key="1">
    <source>
        <dbReference type="ARBA" id="ARBA00004141"/>
    </source>
</evidence>
<dbReference type="EMBL" id="BAAAPC010000008">
    <property type="protein sequence ID" value="GAA1995960.1"/>
    <property type="molecule type" value="Genomic_DNA"/>
</dbReference>
<sequence length="88" mass="9072">MGPVSPAEPRVLAVFVVAGLSLVFIPLLAASLAFMLPVATLPNGVVFASGHVAIGQMIMTGAWLNAIAVFVVMLTMNAVAGWLFGISF</sequence>
<evidence type="ECO:0000256" key="6">
    <source>
        <dbReference type="SAM" id="Phobius"/>
    </source>
</evidence>
<evidence type="ECO:0000256" key="3">
    <source>
        <dbReference type="ARBA" id="ARBA00022692"/>
    </source>
</evidence>
<keyword evidence="5 6" id="KW-0472">Membrane</keyword>
<dbReference type="Proteomes" id="UP001501585">
    <property type="component" value="Unassembled WGS sequence"/>
</dbReference>
<protein>
    <submittedName>
        <fullName evidence="7">Uncharacterized protein</fullName>
    </submittedName>
</protein>
<reference evidence="7 8" key="1">
    <citation type="journal article" date="2019" name="Int. J. Syst. Evol. Microbiol.">
        <title>The Global Catalogue of Microorganisms (GCM) 10K type strain sequencing project: providing services to taxonomists for standard genome sequencing and annotation.</title>
        <authorList>
            <consortium name="The Broad Institute Genomics Platform"/>
            <consortium name="The Broad Institute Genome Sequencing Center for Infectious Disease"/>
            <person name="Wu L."/>
            <person name="Ma J."/>
        </authorList>
    </citation>
    <scope>NUCLEOTIDE SEQUENCE [LARGE SCALE GENOMIC DNA]</scope>
    <source>
        <strain evidence="7 8">JCM 15313</strain>
    </source>
</reference>
<keyword evidence="2" id="KW-0813">Transport</keyword>
<keyword evidence="3 6" id="KW-0812">Transmembrane</keyword>
<name>A0ABN2T0E8_9ACTN</name>
<evidence type="ECO:0000256" key="2">
    <source>
        <dbReference type="ARBA" id="ARBA00022448"/>
    </source>
</evidence>
<comment type="caution">
    <text evidence="7">The sequence shown here is derived from an EMBL/GenBank/DDBJ whole genome shotgun (WGS) entry which is preliminary data.</text>
</comment>
<dbReference type="InterPro" id="IPR031312">
    <property type="entry name" value="Na/sul_symport_CS"/>
</dbReference>
<keyword evidence="4 6" id="KW-1133">Transmembrane helix</keyword>